<accession>A0A699ZNE8</accession>
<sequence>MKMGIERALKAAFGDALLEVVQVDKVDVATASVANINAHLDMLRGAIHNFGGSVEVVEVQGSSCTVLYKGPPAIAKGVMAAIKDRFPSIKEVVLQ</sequence>
<reference evidence="1 2" key="1">
    <citation type="submission" date="2020-02" db="EMBL/GenBank/DDBJ databases">
        <title>Draft genome sequence of Haematococcus lacustris strain NIES-144.</title>
        <authorList>
            <person name="Morimoto D."/>
            <person name="Nakagawa S."/>
            <person name="Yoshida T."/>
            <person name="Sawayama S."/>
        </authorList>
    </citation>
    <scope>NUCLEOTIDE SEQUENCE [LARGE SCALE GENOMIC DNA]</scope>
    <source>
        <strain evidence="1 2">NIES-144</strain>
    </source>
</reference>
<dbReference type="Proteomes" id="UP000485058">
    <property type="component" value="Unassembled WGS sequence"/>
</dbReference>
<gene>
    <name evidence="1" type="ORF">HaLaN_17580</name>
</gene>
<evidence type="ECO:0000313" key="1">
    <source>
        <dbReference type="EMBL" id="GFH20456.1"/>
    </source>
</evidence>
<dbReference type="GO" id="GO:0005739">
    <property type="term" value="C:mitochondrion"/>
    <property type="evidence" value="ECO:0007669"/>
    <property type="project" value="TreeGrafter"/>
</dbReference>
<dbReference type="AlphaFoldDB" id="A0A699ZNE8"/>
<proteinExistence type="predicted"/>
<dbReference type="PANTHER" id="PTHR11178:SF15">
    <property type="entry name" value="NIFU-LIKE PROTEIN 1, CHLOROPLASTIC"/>
    <property type="match status" value="1"/>
</dbReference>
<organism evidence="1 2">
    <name type="scientific">Haematococcus lacustris</name>
    <name type="common">Green alga</name>
    <name type="synonym">Haematococcus pluvialis</name>
    <dbReference type="NCBI Taxonomy" id="44745"/>
    <lineage>
        <taxon>Eukaryota</taxon>
        <taxon>Viridiplantae</taxon>
        <taxon>Chlorophyta</taxon>
        <taxon>core chlorophytes</taxon>
        <taxon>Chlorophyceae</taxon>
        <taxon>CS clade</taxon>
        <taxon>Chlamydomonadales</taxon>
        <taxon>Haematococcaceae</taxon>
        <taxon>Haematococcus</taxon>
    </lineage>
</organism>
<keyword evidence="2" id="KW-1185">Reference proteome</keyword>
<dbReference type="PANTHER" id="PTHR11178">
    <property type="entry name" value="IRON-SULFUR CLUSTER SCAFFOLD PROTEIN NFU-RELATED"/>
    <property type="match status" value="1"/>
</dbReference>
<dbReference type="Gene3D" id="3.30.300.130">
    <property type="entry name" value="Fe-S cluster assembly (FSCA)"/>
    <property type="match status" value="1"/>
</dbReference>
<dbReference type="EMBL" id="BLLF01001638">
    <property type="protein sequence ID" value="GFH20456.1"/>
    <property type="molecule type" value="Genomic_DNA"/>
</dbReference>
<name>A0A699ZNE8_HAELA</name>
<comment type="caution">
    <text evidence="1">The sequence shown here is derived from an EMBL/GenBank/DDBJ whole genome shotgun (WGS) entry which is preliminary data.</text>
</comment>
<dbReference type="InterPro" id="IPR034904">
    <property type="entry name" value="FSCA_dom_sf"/>
</dbReference>
<evidence type="ECO:0000313" key="2">
    <source>
        <dbReference type="Proteomes" id="UP000485058"/>
    </source>
</evidence>
<protein>
    <submittedName>
        <fullName evidence="1">Nifu-like protein chloroplastic-like</fullName>
    </submittedName>
</protein>